<dbReference type="AlphaFoldDB" id="A0A917KB59"/>
<evidence type="ECO:0000259" key="4">
    <source>
        <dbReference type="SMART" id="SM00382"/>
    </source>
</evidence>
<dbReference type="EMBL" id="BMOY01000021">
    <property type="protein sequence ID" value="GGJ06901.1"/>
    <property type="molecule type" value="Genomic_DNA"/>
</dbReference>
<dbReference type="Proteomes" id="UP000637695">
    <property type="component" value="Unassembled WGS sequence"/>
</dbReference>
<reference evidence="5" key="1">
    <citation type="journal article" date="2014" name="Int. J. Syst. Evol. Microbiol.">
        <title>Complete genome sequence of Corynebacterium casei LMG S-19264T (=DSM 44701T), isolated from a smear-ripened cheese.</title>
        <authorList>
            <consortium name="US DOE Joint Genome Institute (JGI-PGF)"/>
            <person name="Walter F."/>
            <person name="Albersmeier A."/>
            <person name="Kalinowski J."/>
            <person name="Ruckert C."/>
        </authorList>
    </citation>
    <scope>NUCLEOTIDE SEQUENCE</scope>
    <source>
        <strain evidence="5">JCM 18487</strain>
    </source>
</reference>
<dbReference type="InterPro" id="IPR011703">
    <property type="entry name" value="ATPase_AAA-3"/>
</dbReference>
<feature type="domain" description="AAA+ ATPase" evidence="4">
    <location>
        <begin position="36"/>
        <end position="177"/>
    </location>
</feature>
<dbReference type="Gene3D" id="3.40.50.300">
    <property type="entry name" value="P-loop containing nucleotide triphosphate hydrolases"/>
    <property type="match status" value="1"/>
</dbReference>
<evidence type="ECO:0000256" key="2">
    <source>
        <dbReference type="ARBA" id="ARBA00022840"/>
    </source>
</evidence>
<comment type="caution">
    <text evidence="5">The sequence shown here is derived from an EMBL/GenBank/DDBJ whole genome shotgun (WGS) entry which is preliminary data.</text>
</comment>
<dbReference type="Gene3D" id="1.10.8.80">
    <property type="entry name" value="Magnesium chelatase subunit I, C-Terminal domain"/>
    <property type="match status" value="1"/>
</dbReference>
<dbReference type="InterPro" id="IPR027417">
    <property type="entry name" value="P-loop_NTPase"/>
</dbReference>
<dbReference type="InterPro" id="IPR041628">
    <property type="entry name" value="ChlI/MoxR_AAA_lid"/>
</dbReference>
<dbReference type="Pfam" id="PF17863">
    <property type="entry name" value="AAA_lid_2"/>
    <property type="match status" value="1"/>
</dbReference>
<gene>
    <name evidence="5" type="ORF">GCM10010885_15030</name>
</gene>
<evidence type="ECO:0000256" key="1">
    <source>
        <dbReference type="ARBA" id="ARBA00022741"/>
    </source>
</evidence>
<protein>
    <submittedName>
        <fullName evidence="5">Regulatory protein</fullName>
    </submittedName>
</protein>
<sequence length="353" mass="38037">MIHEAVRVIHQVKASIAQSLIGMERAVEELLMAVMAGGHILLEDVPGVGKTALAKAFARELGLSFRRIQCTPDLLPSDILGGLVYHPRTGEFTLRKGPIFAHVLLVDEINRALPRTQSALLEAMAEGQVTIDGETHVLPQPFFVMATQNPVESQGVFPLPEAQLDRFLFKTSLGYPPAEAEVALLRLHLADGPAAAAELSAEVTRPNGINSATTPTRAESGPVPDQTAAAAADVPPRWAVLWAAVRQVRTSDDVLRYMADVVRATREHPDVQIGASPRALIMLAHAARAAAVIAGRSFVTPDDVQRVAPLVLFHRLVFHGAPDQHPHAAWQWTRELLATVPVPVDDAAAGWTP</sequence>
<name>A0A917KB59_9BACL</name>
<dbReference type="FunFam" id="3.40.50.300:FF:000640">
    <property type="entry name" value="MoxR family ATPase"/>
    <property type="match status" value="1"/>
</dbReference>
<proteinExistence type="inferred from homology"/>
<organism evidence="5 6">
    <name type="scientific">Alicyclobacillus cellulosilyticus</name>
    <dbReference type="NCBI Taxonomy" id="1003997"/>
    <lineage>
        <taxon>Bacteria</taxon>
        <taxon>Bacillati</taxon>
        <taxon>Bacillota</taxon>
        <taxon>Bacilli</taxon>
        <taxon>Bacillales</taxon>
        <taxon>Alicyclobacillaceae</taxon>
        <taxon>Alicyclobacillus</taxon>
    </lineage>
</organism>
<dbReference type="InterPro" id="IPR003593">
    <property type="entry name" value="AAA+_ATPase"/>
</dbReference>
<dbReference type="PANTHER" id="PTHR42759">
    <property type="entry name" value="MOXR FAMILY PROTEIN"/>
    <property type="match status" value="1"/>
</dbReference>
<dbReference type="GO" id="GO:0016887">
    <property type="term" value="F:ATP hydrolysis activity"/>
    <property type="evidence" value="ECO:0007669"/>
    <property type="project" value="InterPro"/>
</dbReference>
<dbReference type="CDD" id="cd00009">
    <property type="entry name" value="AAA"/>
    <property type="match status" value="1"/>
</dbReference>
<reference evidence="5" key="2">
    <citation type="submission" date="2020-09" db="EMBL/GenBank/DDBJ databases">
        <authorList>
            <person name="Sun Q."/>
            <person name="Ohkuma M."/>
        </authorList>
    </citation>
    <scope>NUCLEOTIDE SEQUENCE</scope>
    <source>
        <strain evidence="5">JCM 18487</strain>
    </source>
</reference>
<dbReference type="SUPFAM" id="SSF52540">
    <property type="entry name" value="P-loop containing nucleoside triphosphate hydrolases"/>
    <property type="match status" value="1"/>
</dbReference>
<keyword evidence="1" id="KW-0547">Nucleotide-binding</keyword>
<dbReference type="InterPro" id="IPR050764">
    <property type="entry name" value="CbbQ/NirQ/NorQ/GpvN"/>
</dbReference>
<dbReference type="PIRSF" id="PIRSF002849">
    <property type="entry name" value="AAA_ATPase_chaperone_MoxR_prd"/>
    <property type="match status" value="1"/>
</dbReference>
<dbReference type="PANTHER" id="PTHR42759:SF5">
    <property type="entry name" value="METHANOL DEHYDROGENASE REGULATOR"/>
    <property type="match status" value="1"/>
</dbReference>
<dbReference type="GO" id="GO:0005524">
    <property type="term" value="F:ATP binding"/>
    <property type="evidence" value="ECO:0007669"/>
    <property type="project" value="UniProtKB-KW"/>
</dbReference>
<accession>A0A917KB59</accession>
<dbReference type="SMART" id="SM00382">
    <property type="entry name" value="AAA"/>
    <property type="match status" value="1"/>
</dbReference>
<evidence type="ECO:0000313" key="5">
    <source>
        <dbReference type="EMBL" id="GGJ06901.1"/>
    </source>
</evidence>
<dbReference type="RefSeq" id="WP_229776630.1">
    <property type="nucleotide sequence ID" value="NZ_BMOY01000021.1"/>
</dbReference>
<dbReference type="Pfam" id="PF07726">
    <property type="entry name" value="AAA_3"/>
    <property type="match status" value="1"/>
</dbReference>
<keyword evidence="6" id="KW-1185">Reference proteome</keyword>
<keyword evidence="2" id="KW-0067">ATP-binding</keyword>
<evidence type="ECO:0000256" key="3">
    <source>
        <dbReference type="ARBA" id="ARBA00061607"/>
    </source>
</evidence>
<comment type="similarity">
    <text evidence="3">Belongs to the MoxR family.</text>
</comment>
<evidence type="ECO:0000313" key="6">
    <source>
        <dbReference type="Proteomes" id="UP000637695"/>
    </source>
</evidence>